<evidence type="ECO:0000313" key="11">
    <source>
        <dbReference type="Proteomes" id="UP000177521"/>
    </source>
</evidence>
<dbReference type="Pfam" id="PF00266">
    <property type="entry name" value="Aminotran_5"/>
    <property type="match status" value="1"/>
</dbReference>
<dbReference type="AlphaFoldDB" id="A0A1F4XIT6"/>
<sequence>MPISKLTKIKQHFPIFSQQQAQPLIYLDSAATAQKPELVLEAVQEFYERDNANIHRGIYDLSLRATAAYDEAREAVARHLNAACAAEIIFTRNATEAINLVANCLGRAYFKPGDRILLTKMEHHSNIVPWQMQAEQLGLELVYLDITAAGQLDLSKVDELLAKPTKLFALTHVSNVLGTINPLKELVARAQAVGVPVLVDGCQAVPHLTVDVQDLACDFYVFSGHKVGGPTGIGVLYAKRAWLEKLPPFLGGGDMIEEVTLTGFTTADLPNKFEAGTPNLAGAVGLKAALDFLNQLGWDNIRQHDQELMTYARQQLAKLDFVQLLGPSDPSQVTAALSFVIPGIHPHDIAEVLNQDGVCVRAGHHCAQPLMAALGISACTRLSFWLYNSRADIDALCTSLKQVRKIFTPAAS</sequence>
<evidence type="ECO:0000313" key="10">
    <source>
        <dbReference type="EMBL" id="OGC81529.1"/>
    </source>
</evidence>
<dbReference type="CDD" id="cd06453">
    <property type="entry name" value="SufS_like"/>
    <property type="match status" value="1"/>
</dbReference>
<dbReference type="PANTHER" id="PTHR43586:SF8">
    <property type="entry name" value="CYSTEINE DESULFURASE 1, CHLOROPLASTIC"/>
    <property type="match status" value="1"/>
</dbReference>
<dbReference type="PIRSF" id="PIRSF005572">
    <property type="entry name" value="NifS"/>
    <property type="match status" value="1"/>
</dbReference>
<evidence type="ECO:0000256" key="3">
    <source>
        <dbReference type="ARBA" id="ARBA00012239"/>
    </source>
</evidence>
<evidence type="ECO:0000256" key="6">
    <source>
        <dbReference type="ARBA" id="ARBA00050776"/>
    </source>
</evidence>
<accession>A0A1F4XIT6</accession>
<evidence type="ECO:0000256" key="8">
    <source>
        <dbReference type="RuleBase" id="RU004506"/>
    </source>
</evidence>
<dbReference type="InterPro" id="IPR016454">
    <property type="entry name" value="Cysteine_dSase"/>
</dbReference>
<dbReference type="GO" id="GO:0031071">
    <property type="term" value="F:cysteine desulfurase activity"/>
    <property type="evidence" value="ECO:0007669"/>
    <property type="project" value="UniProtKB-UniRule"/>
</dbReference>
<dbReference type="GO" id="GO:0030170">
    <property type="term" value="F:pyridoxal phosphate binding"/>
    <property type="evidence" value="ECO:0007669"/>
    <property type="project" value="UniProtKB-UniRule"/>
</dbReference>
<name>A0A1F4XIT6_9BACT</name>
<dbReference type="PANTHER" id="PTHR43586">
    <property type="entry name" value="CYSTEINE DESULFURASE"/>
    <property type="match status" value="1"/>
</dbReference>
<dbReference type="InterPro" id="IPR015424">
    <property type="entry name" value="PyrdxlP-dep_Trfase"/>
</dbReference>
<comment type="function">
    <text evidence="8">Catalyzes the removal of elemental sulfur and selenium atoms from L-cysteine, L-cystine, L-selenocysteine, and L-selenocystine to produce L-alanine.</text>
</comment>
<dbReference type="Proteomes" id="UP000177521">
    <property type="component" value="Unassembled WGS sequence"/>
</dbReference>
<protein>
    <recommendedName>
        <fullName evidence="3 8">Cysteine desulfurase</fullName>
        <ecNumber evidence="3 8">2.8.1.7</ecNumber>
    </recommendedName>
</protein>
<dbReference type="PROSITE" id="PS00595">
    <property type="entry name" value="AA_TRANSFER_CLASS_5"/>
    <property type="match status" value="1"/>
</dbReference>
<evidence type="ECO:0000256" key="7">
    <source>
        <dbReference type="RuleBase" id="RU004504"/>
    </source>
</evidence>
<dbReference type="InterPro" id="IPR015422">
    <property type="entry name" value="PyrdxlP-dep_Trfase_small"/>
</dbReference>
<dbReference type="InterPro" id="IPR010970">
    <property type="entry name" value="Cys_dSase_SufS"/>
</dbReference>
<evidence type="ECO:0000259" key="9">
    <source>
        <dbReference type="Pfam" id="PF00266"/>
    </source>
</evidence>
<dbReference type="EMBL" id="MEWS01000038">
    <property type="protein sequence ID" value="OGC81529.1"/>
    <property type="molecule type" value="Genomic_DNA"/>
</dbReference>
<dbReference type="EC" id="2.8.1.7" evidence="3 8"/>
<dbReference type="Gene3D" id="3.40.640.10">
    <property type="entry name" value="Type I PLP-dependent aspartate aminotransferase-like (Major domain)"/>
    <property type="match status" value="1"/>
</dbReference>
<dbReference type="InterPro" id="IPR000192">
    <property type="entry name" value="Aminotrans_V_dom"/>
</dbReference>
<comment type="cofactor">
    <cofactor evidence="1 7">
        <name>pyridoxal 5'-phosphate</name>
        <dbReference type="ChEBI" id="CHEBI:597326"/>
    </cofactor>
</comment>
<gene>
    <name evidence="10" type="ORF">A2788_02030</name>
</gene>
<dbReference type="Gene3D" id="3.90.1150.10">
    <property type="entry name" value="Aspartate Aminotransferase, domain 1"/>
    <property type="match status" value="1"/>
</dbReference>
<evidence type="ECO:0000256" key="5">
    <source>
        <dbReference type="ARBA" id="ARBA00022898"/>
    </source>
</evidence>
<proteinExistence type="inferred from homology"/>
<feature type="domain" description="Aminotransferase class V" evidence="9">
    <location>
        <begin position="25"/>
        <end position="396"/>
    </location>
</feature>
<dbReference type="InterPro" id="IPR015421">
    <property type="entry name" value="PyrdxlP-dep_Trfase_major"/>
</dbReference>
<keyword evidence="5 8" id="KW-0663">Pyridoxal phosphate</keyword>
<dbReference type="GO" id="GO:0006534">
    <property type="term" value="P:cysteine metabolic process"/>
    <property type="evidence" value="ECO:0007669"/>
    <property type="project" value="UniProtKB-UniRule"/>
</dbReference>
<evidence type="ECO:0000256" key="1">
    <source>
        <dbReference type="ARBA" id="ARBA00001933"/>
    </source>
</evidence>
<organism evidence="10 11">
    <name type="scientific">Candidatus Abawacabacteria bacterium RIFCSPHIGHO2_01_FULL_46_8</name>
    <dbReference type="NCBI Taxonomy" id="1817815"/>
    <lineage>
        <taxon>Bacteria</taxon>
        <taxon>Candidatus Abawacaibacteriota</taxon>
    </lineage>
</organism>
<reference evidence="10 11" key="1">
    <citation type="journal article" date="2016" name="Nat. Commun.">
        <title>Thousands of microbial genomes shed light on interconnected biogeochemical processes in an aquifer system.</title>
        <authorList>
            <person name="Anantharaman K."/>
            <person name="Brown C.T."/>
            <person name="Hug L.A."/>
            <person name="Sharon I."/>
            <person name="Castelle C.J."/>
            <person name="Probst A.J."/>
            <person name="Thomas B.C."/>
            <person name="Singh A."/>
            <person name="Wilkins M.J."/>
            <person name="Karaoz U."/>
            <person name="Brodie E.L."/>
            <person name="Williams K.H."/>
            <person name="Hubbard S.S."/>
            <person name="Banfield J.F."/>
        </authorList>
    </citation>
    <scope>NUCLEOTIDE SEQUENCE [LARGE SCALE GENOMIC DNA]</scope>
</reference>
<keyword evidence="4 8" id="KW-0808">Transferase</keyword>
<dbReference type="InterPro" id="IPR020578">
    <property type="entry name" value="Aminotrans_V_PyrdxlP_BS"/>
</dbReference>
<dbReference type="SUPFAM" id="SSF53383">
    <property type="entry name" value="PLP-dependent transferases"/>
    <property type="match status" value="1"/>
</dbReference>
<dbReference type="NCBIfam" id="TIGR01979">
    <property type="entry name" value="sufS"/>
    <property type="match status" value="1"/>
</dbReference>
<evidence type="ECO:0000256" key="2">
    <source>
        <dbReference type="ARBA" id="ARBA00010447"/>
    </source>
</evidence>
<comment type="similarity">
    <text evidence="2 8">Belongs to the class-V pyridoxal-phosphate-dependent aminotransferase family. Csd subfamily.</text>
</comment>
<comment type="catalytic activity">
    <reaction evidence="6 8">
        <text>(sulfur carrier)-H + L-cysteine = (sulfur carrier)-SH + L-alanine</text>
        <dbReference type="Rhea" id="RHEA:43892"/>
        <dbReference type="Rhea" id="RHEA-COMP:14737"/>
        <dbReference type="Rhea" id="RHEA-COMP:14739"/>
        <dbReference type="ChEBI" id="CHEBI:29917"/>
        <dbReference type="ChEBI" id="CHEBI:35235"/>
        <dbReference type="ChEBI" id="CHEBI:57972"/>
        <dbReference type="ChEBI" id="CHEBI:64428"/>
        <dbReference type="EC" id="2.8.1.7"/>
    </reaction>
</comment>
<comment type="caution">
    <text evidence="10">The sequence shown here is derived from an EMBL/GenBank/DDBJ whole genome shotgun (WGS) entry which is preliminary data.</text>
</comment>
<evidence type="ECO:0000256" key="4">
    <source>
        <dbReference type="ARBA" id="ARBA00022679"/>
    </source>
</evidence>